<dbReference type="Pfam" id="PF00487">
    <property type="entry name" value="FA_desaturase"/>
    <property type="match status" value="2"/>
</dbReference>
<keyword evidence="9" id="KW-0443">Lipid metabolism</keyword>
<evidence type="ECO:0000256" key="10">
    <source>
        <dbReference type="ARBA" id="ARBA00023136"/>
    </source>
</evidence>
<evidence type="ECO:0000256" key="3">
    <source>
        <dbReference type="ARBA" id="ARBA00022516"/>
    </source>
</evidence>
<keyword evidence="8" id="KW-0408">Iron</keyword>
<evidence type="ECO:0000256" key="6">
    <source>
        <dbReference type="ARBA" id="ARBA00022989"/>
    </source>
</evidence>
<dbReference type="EMBL" id="NNAY01003989">
    <property type="protein sequence ID" value="OXU18528.1"/>
    <property type="molecule type" value="Genomic_DNA"/>
</dbReference>
<dbReference type="Proteomes" id="UP000215335">
    <property type="component" value="Unassembled WGS sequence"/>
</dbReference>
<dbReference type="STRING" id="543379.A0A232EJP1"/>
<dbReference type="AlphaFoldDB" id="A0A232EJP1"/>
<feature type="transmembrane region" description="Helical" evidence="14">
    <location>
        <begin position="463"/>
        <end position="483"/>
    </location>
</feature>
<proteinExistence type="inferred from homology"/>
<evidence type="ECO:0000256" key="11">
    <source>
        <dbReference type="ARBA" id="ARBA00023160"/>
    </source>
</evidence>
<keyword evidence="5" id="KW-0276">Fatty acid metabolism</keyword>
<protein>
    <recommendedName>
        <fullName evidence="15">Fatty acid desaturase domain-containing protein</fullName>
    </recommendedName>
</protein>
<evidence type="ECO:0000259" key="15">
    <source>
        <dbReference type="Pfam" id="PF00487"/>
    </source>
</evidence>
<feature type="transmembrane region" description="Helical" evidence="14">
    <location>
        <begin position="208"/>
        <end position="229"/>
    </location>
</feature>
<evidence type="ECO:0000256" key="4">
    <source>
        <dbReference type="ARBA" id="ARBA00022692"/>
    </source>
</evidence>
<feature type="compositionally biased region" description="Basic and acidic residues" evidence="13">
    <location>
        <begin position="344"/>
        <end position="356"/>
    </location>
</feature>
<comment type="similarity">
    <text evidence="2 12">Belongs to the fatty acid desaturase type 1 family.</text>
</comment>
<dbReference type="PRINTS" id="PR00075">
    <property type="entry name" value="FACDDSATRASE"/>
</dbReference>
<dbReference type="InterPro" id="IPR005804">
    <property type="entry name" value="FA_desaturase_dom"/>
</dbReference>
<comment type="caution">
    <text evidence="16">The sequence shown here is derived from an EMBL/GenBank/DDBJ whole genome shotgun (WGS) entry which is preliminary data.</text>
</comment>
<dbReference type="GO" id="GO:0006636">
    <property type="term" value="P:unsaturated fatty acid biosynthetic process"/>
    <property type="evidence" value="ECO:0007669"/>
    <property type="project" value="TreeGrafter"/>
</dbReference>
<evidence type="ECO:0000256" key="5">
    <source>
        <dbReference type="ARBA" id="ARBA00022832"/>
    </source>
</evidence>
<evidence type="ECO:0000256" key="8">
    <source>
        <dbReference type="ARBA" id="ARBA00023004"/>
    </source>
</evidence>
<comment type="domain">
    <text evidence="12">The histidine box domains are involved in binding the catalytic metal ions.</text>
</comment>
<keyword evidence="4 12" id="KW-0812">Transmembrane</keyword>
<evidence type="ECO:0000256" key="1">
    <source>
        <dbReference type="ARBA" id="ARBA00004141"/>
    </source>
</evidence>
<feature type="transmembrane region" description="Helical" evidence="14">
    <location>
        <begin position="434"/>
        <end position="457"/>
    </location>
</feature>
<evidence type="ECO:0000256" key="9">
    <source>
        <dbReference type="ARBA" id="ARBA00023098"/>
    </source>
</evidence>
<evidence type="ECO:0000313" key="17">
    <source>
        <dbReference type="Proteomes" id="UP000215335"/>
    </source>
</evidence>
<evidence type="ECO:0000256" key="14">
    <source>
        <dbReference type="SAM" id="Phobius"/>
    </source>
</evidence>
<dbReference type="GO" id="GO:0005506">
    <property type="term" value="F:iron ion binding"/>
    <property type="evidence" value="ECO:0007669"/>
    <property type="project" value="TreeGrafter"/>
</dbReference>
<evidence type="ECO:0000256" key="2">
    <source>
        <dbReference type="ARBA" id="ARBA00009295"/>
    </source>
</evidence>
<reference evidence="16 17" key="1">
    <citation type="journal article" date="2017" name="Curr. Biol.">
        <title>The Evolution of Venom by Co-option of Single-Copy Genes.</title>
        <authorList>
            <person name="Martinson E.O."/>
            <person name="Mrinalini"/>
            <person name="Kelkar Y.D."/>
            <person name="Chang C.H."/>
            <person name="Werren J.H."/>
        </authorList>
    </citation>
    <scope>NUCLEOTIDE SEQUENCE [LARGE SCALE GENOMIC DNA]</scope>
    <source>
        <strain evidence="16 17">Alberta</strain>
        <tissue evidence="16">Whole body</tissue>
    </source>
</reference>
<name>A0A232EJP1_9HYME</name>
<keyword evidence="7 12" id="KW-0560">Oxidoreductase</keyword>
<evidence type="ECO:0000256" key="7">
    <source>
        <dbReference type="ARBA" id="ARBA00023002"/>
    </source>
</evidence>
<evidence type="ECO:0000256" key="13">
    <source>
        <dbReference type="SAM" id="MobiDB-lite"/>
    </source>
</evidence>
<gene>
    <name evidence="16" type="ORF">TSAR_003451</name>
</gene>
<accession>A0A232EJP1</accession>
<keyword evidence="10 14" id="KW-0472">Membrane</keyword>
<dbReference type="GO" id="GO:0005789">
    <property type="term" value="C:endoplasmic reticulum membrane"/>
    <property type="evidence" value="ECO:0007669"/>
    <property type="project" value="TreeGrafter"/>
</dbReference>
<keyword evidence="11 12" id="KW-0275">Fatty acid biosynthesis</keyword>
<evidence type="ECO:0000313" key="16">
    <source>
        <dbReference type="EMBL" id="OXU18528.1"/>
    </source>
</evidence>
<feature type="transmembrane region" description="Helical" evidence="14">
    <location>
        <begin position="581"/>
        <end position="602"/>
    </location>
</feature>
<organism evidence="16 17">
    <name type="scientific">Trichomalopsis sarcophagae</name>
    <dbReference type="NCBI Taxonomy" id="543379"/>
    <lineage>
        <taxon>Eukaryota</taxon>
        <taxon>Metazoa</taxon>
        <taxon>Ecdysozoa</taxon>
        <taxon>Arthropoda</taxon>
        <taxon>Hexapoda</taxon>
        <taxon>Insecta</taxon>
        <taxon>Pterygota</taxon>
        <taxon>Neoptera</taxon>
        <taxon>Endopterygota</taxon>
        <taxon>Hymenoptera</taxon>
        <taxon>Apocrita</taxon>
        <taxon>Proctotrupomorpha</taxon>
        <taxon>Chalcidoidea</taxon>
        <taxon>Pteromalidae</taxon>
        <taxon>Pteromalinae</taxon>
        <taxon>Trichomalopsis</taxon>
    </lineage>
</organism>
<evidence type="ECO:0000256" key="12">
    <source>
        <dbReference type="RuleBase" id="RU000581"/>
    </source>
</evidence>
<dbReference type="PANTHER" id="PTHR11351">
    <property type="entry name" value="ACYL-COA DESATURASE"/>
    <property type="match status" value="1"/>
</dbReference>
<feature type="domain" description="Fatty acid desaturase" evidence="15">
    <location>
        <begin position="89"/>
        <end position="296"/>
    </location>
</feature>
<feature type="region of interest" description="Disordered" evidence="13">
    <location>
        <begin position="336"/>
        <end position="356"/>
    </location>
</feature>
<dbReference type="InterPro" id="IPR015876">
    <property type="entry name" value="Acyl-CoA_DS"/>
</dbReference>
<keyword evidence="6 14" id="KW-1133">Transmembrane helix</keyword>
<keyword evidence="3 12" id="KW-0444">Lipid biosynthesis</keyword>
<feature type="transmembrane region" description="Helical" evidence="14">
    <location>
        <begin position="241"/>
        <end position="262"/>
    </location>
</feature>
<dbReference type="GO" id="GO:0004768">
    <property type="term" value="F:stearoyl-CoA 9-desaturase activity"/>
    <property type="evidence" value="ECO:0007669"/>
    <property type="project" value="TreeGrafter"/>
</dbReference>
<feature type="transmembrane region" description="Helical" evidence="14">
    <location>
        <begin position="93"/>
        <end position="113"/>
    </location>
</feature>
<dbReference type="CDD" id="cd03505">
    <property type="entry name" value="Delta9-FADS-like"/>
    <property type="match status" value="2"/>
</dbReference>
<keyword evidence="17" id="KW-1185">Reference proteome</keyword>
<comment type="subcellular location">
    <subcellularLocation>
        <location evidence="1">Membrane</location>
        <topology evidence="1">Multi-pass membrane protein</topology>
    </subcellularLocation>
</comment>
<dbReference type="PANTHER" id="PTHR11351:SF31">
    <property type="entry name" value="DESATURASE 1, ISOFORM A-RELATED"/>
    <property type="match status" value="1"/>
</dbReference>
<feature type="transmembrane region" description="Helical" evidence="14">
    <location>
        <begin position="61"/>
        <end position="81"/>
    </location>
</feature>
<sequence>MPPNASSANPRIQDECDEAHLECPKELQAKIVAETRAINKKLNIAEKVSKDKGWLDFETELIWPNIVGITLLHILGVYYFFAFPYLQHWKSFLWGYLVGIMGGFGVTGGAHRYWTHKTYKANLPFRILLMICYCISGQNTLYDWVRDHRVHHKFSETDADPHNSNRGFFFAHVGWLMMRKHPEVIRKGREVDMSDVLADPVVAFAQKYFVPLKLLFAFVIPVLVPVYFWDESLRIAIVSQWFVRYMLLLNFTWSVNSAAHLWGNKPYDKNISPVENRIVAFLSMGEGWHNYHHVFPWDYKAAELGDYNLNGTTAVIDFFAWLGWVWDRKQPSADLVETRGGSRRGREEGDESSRWRETETALQLVATISADNESNYTRSRFCMHARAAVCTMAPNITSVPTGVLFEDEMVENLHTSQHPSKEQQKNDKVYKLQIVWRNVIIFVFLHIGALYGVYLAITSAKIVTTLFAFLLYQLSGFGITAGAHRLWAHRSYKATWQLRLLLCIFNTLAFQDSAIDWARDHRMHHKYSETDADPHNATRGFFFAHVGWLLCRKHPEIKRKGPTLDLSDLKSDPILAFQKKYYLYLMPLVCFVIPTVIPVYFWNETWTNAYFIPTILRYAFTLNMTWLVNSAAHMFGTKPYDKSINPVQNKGVAIMALGEGWHNYHHVFPWDYKTAELGNYTYNFTTAFIDFFSRIGWAYDLKTVSMDVVQKRVQRTGDGTHELWGWGDKDQTQEERDQAIILNHAKKH</sequence>
<feature type="transmembrane region" description="Helical" evidence="14">
    <location>
        <begin position="608"/>
        <end position="628"/>
    </location>
</feature>
<comment type="cofactor">
    <cofactor evidence="12">
        <name>Fe(2+)</name>
        <dbReference type="ChEBI" id="CHEBI:29033"/>
    </cofactor>
</comment>
<feature type="domain" description="Fatty acid desaturase" evidence="15">
    <location>
        <begin position="466"/>
        <end position="669"/>
    </location>
</feature>